<sequence>MSQSHLQHSTGKPGGCWTCTHWKGETSGDPRALVCRSKWGPRVTGNPDTGCCDWEREPGADDVVPAPCSHAPD</sequence>
<organism evidence="1 2">
    <name type="scientific">Bordetella genomosp. 11</name>
    <dbReference type="NCBI Taxonomy" id="1416808"/>
    <lineage>
        <taxon>Bacteria</taxon>
        <taxon>Pseudomonadati</taxon>
        <taxon>Pseudomonadota</taxon>
        <taxon>Betaproteobacteria</taxon>
        <taxon>Burkholderiales</taxon>
        <taxon>Alcaligenaceae</taxon>
        <taxon>Bordetella</taxon>
    </lineage>
</organism>
<proteinExistence type="predicted"/>
<protein>
    <submittedName>
        <fullName evidence="1">Uncharacterized protein</fullName>
    </submittedName>
</protein>
<reference evidence="2" key="1">
    <citation type="submission" date="2017-05" db="EMBL/GenBank/DDBJ databases">
        <title>Complete and WGS of Bordetella genogroups.</title>
        <authorList>
            <person name="Spilker T."/>
            <person name="Lipuma J."/>
        </authorList>
    </citation>
    <scope>NUCLEOTIDE SEQUENCE [LARGE SCALE GENOMIC DNA]</scope>
    <source>
        <strain evidence="2">AU8856</strain>
    </source>
</reference>
<accession>A0A261UEW0</accession>
<dbReference type="OrthoDB" id="8689942at2"/>
<evidence type="ECO:0000313" key="2">
    <source>
        <dbReference type="Proteomes" id="UP000215767"/>
    </source>
</evidence>
<dbReference type="AlphaFoldDB" id="A0A261UEW0"/>
<comment type="caution">
    <text evidence="1">The sequence shown here is derived from an EMBL/GenBank/DDBJ whole genome shotgun (WGS) entry which is preliminary data.</text>
</comment>
<gene>
    <name evidence="1" type="ORF">CAL28_10790</name>
</gene>
<keyword evidence="2" id="KW-1185">Reference proteome</keyword>
<dbReference type="EMBL" id="NEVS01000004">
    <property type="protein sequence ID" value="OZI59962.1"/>
    <property type="molecule type" value="Genomic_DNA"/>
</dbReference>
<name>A0A261UEW0_9BORD</name>
<evidence type="ECO:0000313" key="1">
    <source>
        <dbReference type="EMBL" id="OZI59962.1"/>
    </source>
</evidence>
<dbReference type="Proteomes" id="UP000215767">
    <property type="component" value="Unassembled WGS sequence"/>
</dbReference>